<proteinExistence type="inferred from homology"/>
<reference evidence="6 7" key="1">
    <citation type="submission" date="2024-02" db="EMBL/GenBank/DDBJ databases">
        <authorList>
            <person name="Vignale AGUSTIN F."/>
            <person name="Sosa J E."/>
            <person name="Modenutti C."/>
        </authorList>
    </citation>
    <scope>NUCLEOTIDE SEQUENCE [LARGE SCALE GENOMIC DNA]</scope>
</reference>
<dbReference type="FunFam" id="3.40.50.2000:FF:000037">
    <property type="entry name" value="Glycosyltransferase"/>
    <property type="match status" value="1"/>
</dbReference>
<dbReference type="PROSITE" id="PS00375">
    <property type="entry name" value="UDPGT"/>
    <property type="match status" value="1"/>
</dbReference>
<dbReference type="CDD" id="cd03784">
    <property type="entry name" value="GT1_Gtf-like"/>
    <property type="match status" value="1"/>
</dbReference>
<comment type="caution">
    <text evidence="6">The sequence shown here is derived from an EMBL/GenBank/DDBJ whole genome shotgun (WGS) entry which is preliminary data.</text>
</comment>
<keyword evidence="3 4" id="KW-0808">Transferase</keyword>
<organism evidence="6 7">
    <name type="scientific">Ilex paraguariensis</name>
    <name type="common">yerba mate</name>
    <dbReference type="NCBI Taxonomy" id="185542"/>
    <lineage>
        <taxon>Eukaryota</taxon>
        <taxon>Viridiplantae</taxon>
        <taxon>Streptophyta</taxon>
        <taxon>Embryophyta</taxon>
        <taxon>Tracheophyta</taxon>
        <taxon>Spermatophyta</taxon>
        <taxon>Magnoliopsida</taxon>
        <taxon>eudicotyledons</taxon>
        <taxon>Gunneridae</taxon>
        <taxon>Pentapetalae</taxon>
        <taxon>asterids</taxon>
        <taxon>campanulids</taxon>
        <taxon>Aquifoliales</taxon>
        <taxon>Aquifoliaceae</taxon>
        <taxon>Ilex</taxon>
    </lineage>
</organism>
<evidence type="ECO:0000256" key="5">
    <source>
        <dbReference type="RuleBase" id="RU362057"/>
    </source>
</evidence>
<dbReference type="GO" id="GO:0016757">
    <property type="term" value="F:glycosyltransferase activity"/>
    <property type="evidence" value="ECO:0007669"/>
    <property type="project" value="UniProtKB-KW"/>
</dbReference>
<evidence type="ECO:0000313" key="7">
    <source>
        <dbReference type="Proteomes" id="UP001642360"/>
    </source>
</evidence>
<dbReference type="InterPro" id="IPR002213">
    <property type="entry name" value="UDP_glucos_trans"/>
</dbReference>
<dbReference type="AlphaFoldDB" id="A0ABC8QS73"/>
<comment type="similarity">
    <text evidence="1 4">Belongs to the UDP-glycosyltransferase family.</text>
</comment>
<dbReference type="SUPFAM" id="SSF53756">
    <property type="entry name" value="UDP-Glycosyltransferase/glycogen phosphorylase"/>
    <property type="match status" value="1"/>
</dbReference>
<evidence type="ECO:0000313" key="6">
    <source>
        <dbReference type="EMBL" id="CAK9135569.1"/>
    </source>
</evidence>
<keyword evidence="2 4" id="KW-0328">Glycosyltransferase</keyword>
<name>A0ABC8QS73_9AQUA</name>
<evidence type="ECO:0000256" key="1">
    <source>
        <dbReference type="ARBA" id="ARBA00009995"/>
    </source>
</evidence>
<evidence type="ECO:0000256" key="4">
    <source>
        <dbReference type="RuleBase" id="RU003718"/>
    </source>
</evidence>
<dbReference type="Pfam" id="PF00201">
    <property type="entry name" value="UDPGT"/>
    <property type="match status" value="1"/>
</dbReference>
<dbReference type="PANTHER" id="PTHR48049">
    <property type="entry name" value="GLYCOSYLTRANSFERASE"/>
    <property type="match status" value="1"/>
</dbReference>
<sequence>MASESKLHVVMFPWVAFGHMIPFLELSKVIAQKGHRVSFVSTPKNIQRLPKLPPNFASLINLVKIPLPLVPNLPENAEATMDVRTEDMPYLKKAFDGLEAGLSEFLQNSSADWIIYDFAPHWLPPIAAKLGVSRAFFSIFNAWFISTLGPSVSAMVDGSDPRTAPEHFVVPPEWIPFPTNLAYRHYEINWIRSTININASGFSDTYRLGYVIMGSDAIFIRDCNELEPLWLNLLEELHQKPVIPVGFMPPPAQNYGADKDETWVSIREWLDGKNKSSVVYVALGSEATLSQNDVTELALGLELSGLPFFWALRKPPGSTKSDSVELPQGFLERIKGRGLVWTSWAPQLRILSHDSVGGFLTHCGWSSTIEGLTLGHPLIMLPFLVDQGLNALVLVEKKVGREVQRNEDGSFTRNSVAETLRLVMDFDGEGRAYRNNAKEISEIFKDKNRQDRYLDQFVEYLENQRALLQKT</sequence>
<accession>A0ABC8QS73</accession>
<protein>
    <recommendedName>
        <fullName evidence="5">Glycosyltransferase</fullName>
        <ecNumber evidence="5">2.4.1.-</ecNumber>
    </recommendedName>
</protein>
<evidence type="ECO:0000256" key="3">
    <source>
        <dbReference type="ARBA" id="ARBA00022679"/>
    </source>
</evidence>
<dbReference type="PANTHER" id="PTHR48049:SF60">
    <property type="entry name" value="UDP-GLYCOSYLTRANSFERASE 91B1"/>
    <property type="match status" value="1"/>
</dbReference>
<dbReference type="InterPro" id="IPR035595">
    <property type="entry name" value="UDP_glycos_trans_CS"/>
</dbReference>
<dbReference type="Proteomes" id="UP001642360">
    <property type="component" value="Unassembled WGS sequence"/>
</dbReference>
<gene>
    <name evidence="6" type="ORF">ILEXP_LOCUS2526</name>
</gene>
<evidence type="ECO:0000256" key="2">
    <source>
        <dbReference type="ARBA" id="ARBA00022676"/>
    </source>
</evidence>
<dbReference type="EMBL" id="CAUOFW020000720">
    <property type="protein sequence ID" value="CAK9135569.1"/>
    <property type="molecule type" value="Genomic_DNA"/>
</dbReference>
<dbReference type="FunFam" id="3.40.50.2000:FF:000088">
    <property type="entry name" value="Glycosyltransferase"/>
    <property type="match status" value="1"/>
</dbReference>
<dbReference type="EC" id="2.4.1.-" evidence="5"/>
<keyword evidence="7" id="KW-1185">Reference proteome</keyword>
<dbReference type="Gene3D" id="3.40.50.2000">
    <property type="entry name" value="Glycogen Phosphorylase B"/>
    <property type="match status" value="2"/>
</dbReference>
<dbReference type="InterPro" id="IPR050481">
    <property type="entry name" value="UDP-glycosyltransf_plant"/>
</dbReference>